<feature type="transmembrane region" description="Helical" evidence="2">
    <location>
        <begin position="21"/>
        <end position="41"/>
    </location>
</feature>
<organism evidence="3 4">
    <name type="scientific">Colletotrichum liriopes</name>
    <dbReference type="NCBI Taxonomy" id="708192"/>
    <lineage>
        <taxon>Eukaryota</taxon>
        <taxon>Fungi</taxon>
        <taxon>Dikarya</taxon>
        <taxon>Ascomycota</taxon>
        <taxon>Pezizomycotina</taxon>
        <taxon>Sordariomycetes</taxon>
        <taxon>Hypocreomycetidae</taxon>
        <taxon>Glomerellales</taxon>
        <taxon>Glomerellaceae</taxon>
        <taxon>Colletotrichum</taxon>
        <taxon>Colletotrichum spaethianum species complex</taxon>
    </lineage>
</organism>
<sequence length="707" mass="78187">MMPRVKTQHSYKIFRSWIWELLSVVIAIGLVIAIAALLATYEGKLAPDWGAHLNLNALLALLSTILRALLVVVVSSVISQRKWGWYGRERDRPLSDLQQFDTGSRGSLGALLLIPTVVLKDVVALVAAVVLLASFLVGPFTQQASRTVDCSFPVPNLNASIPFAHYVPRKPLNTYRNAGPLAVEPDVVTAVLSGVTAAGGVENQVSASCATGHCTFPIGDPPEQDVALNISTSTTHSTVGMCSKCTDVASLISRMETDDPILPNGFNLSNEVKGAEGHSARMDTALDFTWLGDMLTPDLRALSRWAYVNVTFLTNESAAVCHLYPCLRTYISSVIDSQLVEQEVRSDIMLVEDGATLLEPLQAANSYSNEGSAHYTTVKSPCRADEQVYNALQNTSTRPGATKLALCDFTDHGGPSPTPYRPTCRNITAPDQCIYRQDATFVKMVSIVLNDHIFSGICTYLKSILHCAKSGWGNTENDLADLGAGTVLRALYNDHDPSFPTTDRWFQSFADAMTNRYRFQFGSPALNLSRRRETPPRNQEILPLGQVQGLTWQSMVCVSMRWEWLLLPVCLTLITAALSIWTMADDWRHRHHRPVWKDSVLPLIFYRHKFESQERGALPNQPRESTDDEDGAGAAEQRNGLMEATEMKDLGSRIPVMFQWPENVAMSSTDGVDSSEVFALQQLKNEPRRRSPRDRDNESLLETDVSR</sequence>
<keyword evidence="2" id="KW-0472">Membrane</keyword>
<comment type="caution">
    <text evidence="3">The sequence shown here is derived from an EMBL/GenBank/DDBJ whole genome shotgun (WGS) entry which is preliminary data.</text>
</comment>
<protein>
    <submittedName>
        <fullName evidence="3">Uncharacterized protein</fullName>
    </submittedName>
</protein>
<dbReference type="EMBL" id="BPPX01000002">
    <property type="protein sequence ID" value="GJC78449.1"/>
    <property type="molecule type" value="Genomic_DNA"/>
</dbReference>
<dbReference type="Proteomes" id="UP001055172">
    <property type="component" value="Unassembled WGS sequence"/>
</dbReference>
<evidence type="ECO:0000313" key="4">
    <source>
        <dbReference type="Proteomes" id="UP001055172"/>
    </source>
</evidence>
<dbReference type="PANTHER" id="PTHR35394:SF5">
    <property type="entry name" value="DUF3176 DOMAIN-CONTAINING PROTEIN"/>
    <property type="match status" value="1"/>
</dbReference>
<dbReference type="Pfam" id="PF11374">
    <property type="entry name" value="DUF3176"/>
    <property type="match status" value="1"/>
</dbReference>
<feature type="compositionally biased region" description="Basic and acidic residues" evidence="1">
    <location>
        <begin position="685"/>
        <end position="707"/>
    </location>
</feature>
<feature type="region of interest" description="Disordered" evidence="1">
    <location>
        <begin position="681"/>
        <end position="707"/>
    </location>
</feature>
<proteinExistence type="predicted"/>
<evidence type="ECO:0000256" key="2">
    <source>
        <dbReference type="SAM" id="Phobius"/>
    </source>
</evidence>
<reference evidence="3 4" key="1">
    <citation type="submission" date="2021-07" db="EMBL/GenBank/DDBJ databases">
        <title>Genome data of Colletotrichum spaethianum.</title>
        <authorList>
            <person name="Utami Y.D."/>
            <person name="Hiruma K."/>
        </authorList>
    </citation>
    <scope>NUCLEOTIDE SEQUENCE [LARGE SCALE GENOMIC DNA]</scope>
    <source>
        <strain evidence="3 4">MAFF 242679</strain>
    </source>
</reference>
<gene>
    <name evidence="3" type="ORF">ColLi_01287</name>
</gene>
<accession>A0AA37GCM1</accession>
<evidence type="ECO:0000256" key="1">
    <source>
        <dbReference type="SAM" id="MobiDB-lite"/>
    </source>
</evidence>
<feature type="region of interest" description="Disordered" evidence="1">
    <location>
        <begin position="615"/>
        <end position="634"/>
    </location>
</feature>
<evidence type="ECO:0000313" key="3">
    <source>
        <dbReference type="EMBL" id="GJC78449.1"/>
    </source>
</evidence>
<keyword evidence="2" id="KW-0812">Transmembrane</keyword>
<name>A0AA37GCM1_9PEZI</name>
<dbReference type="InterPro" id="IPR021514">
    <property type="entry name" value="DUF3176"/>
</dbReference>
<dbReference type="PANTHER" id="PTHR35394">
    <property type="entry name" value="DUF3176 DOMAIN-CONTAINING PROTEIN"/>
    <property type="match status" value="1"/>
</dbReference>
<feature type="transmembrane region" description="Helical" evidence="2">
    <location>
        <begin position="53"/>
        <end position="78"/>
    </location>
</feature>
<keyword evidence="4" id="KW-1185">Reference proteome</keyword>
<keyword evidence="2" id="KW-1133">Transmembrane helix</keyword>
<dbReference type="AlphaFoldDB" id="A0AA37GCM1"/>